<name>A0A518B848_9BACT</name>
<evidence type="ECO:0000313" key="1">
    <source>
        <dbReference type="EMBL" id="QDU63123.1"/>
    </source>
</evidence>
<proteinExistence type="predicted"/>
<dbReference type="AlphaFoldDB" id="A0A518B848"/>
<keyword evidence="2" id="KW-1185">Reference proteome</keyword>
<evidence type="ECO:0000313" key="2">
    <source>
        <dbReference type="Proteomes" id="UP000317093"/>
    </source>
</evidence>
<gene>
    <name evidence="1" type="ORF">Pan216_39980</name>
</gene>
<dbReference type="KEGG" id="knv:Pan216_39980"/>
<sequence length="134" mass="15638">MCMTCRSDRKRVWGPRTDIPELPEVWVGRWIRLLRCLECETLWVASPFEPYASFPYLVVWDRTIEEFASVHAVDDGALCHEWLQAEIRVRMKTAELADIDASRRHDTRSGGHYGFDHFEEENPVDLSAYLKPSP</sequence>
<reference evidence="1 2" key="1">
    <citation type="submission" date="2019-02" db="EMBL/GenBank/DDBJ databases">
        <title>Deep-cultivation of Planctomycetes and their phenomic and genomic characterization uncovers novel biology.</title>
        <authorList>
            <person name="Wiegand S."/>
            <person name="Jogler M."/>
            <person name="Boedeker C."/>
            <person name="Pinto D."/>
            <person name="Vollmers J."/>
            <person name="Rivas-Marin E."/>
            <person name="Kohn T."/>
            <person name="Peeters S.H."/>
            <person name="Heuer A."/>
            <person name="Rast P."/>
            <person name="Oberbeckmann S."/>
            <person name="Bunk B."/>
            <person name="Jeske O."/>
            <person name="Meyerdierks A."/>
            <person name="Storesund J.E."/>
            <person name="Kallscheuer N."/>
            <person name="Luecker S."/>
            <person name="Lage O.M."/>
            <person name="Pohl T."/>
            <person name="Merkel B.J."/>
            <person name="Hornburger P."/>
            <person name="Mueller R.-W."/>
            <person name="Bruemmer F."/>
            <person name="Labrenz M."/>
            <person name="Spormann A.M."/>
            <person name="Op den Camp H."/>
            <person name="Overmann J."/>
            <person name="Amann R."/>
            <person name="Jetten M.S.M."/>
            <person name="Mascher T."/>
            <person name="Medema M.H."/>
            <person name="Devos D.P."/>
            <person name="Kaster A.-K."/>
            <person name="Ovreas L."/>
            <person name="Rohde M."/>
            <person name="Galperin M.Y."/>
            <person name="Jogler C."/>
        </authorList>
    </citation>
    <scope>NUCLEOTIDE SEQUENCE [LARGE SCALE GENOMIC DNA]</scope>
    <source>
        <strain evidence="1 2">Pan216</strain>
    </source>
</reference>
<protein>
    <submittedName>
        <fullName evidence="1">Uncharacterized protein</fullName>
    </submittedName>
</protein>
<accession>A0A518B848</accession>
<dbReference type="Proteomes" id="UP000317093">
    <property type="component" value="Chromosome"/>
</dbReference>
<dbReference type="EMBL" id="CP036279">
    <property type="protein sequence ID" value="QDU63123.1"/>
    <property type="molecule type" value="Genomic_DNA"/>
</dbReference>
<organism evidence="1 2">
    <name type="scientific">Kolteria novifilia</name>
    <dbReference type="NCBI Taxonomy" id="2527975"/>
    <lineage>
        <taxon>Bacteria</taxon>
        <taxon>Pseudomonadati</taxon>
        <taxon>Planctomycetota</taxon>
        <taxon>Planctomycetia</taxon>
        <taxon>Kolteriales</taxon>
        <taxon>Kolteriaceae</taxon>
        <taxon>Kolteria</taxon>
    </lineage>
</organism>